<reference evidence="6" key="2">
    <citation type="submission" date="2019-09" db="UniProtKB">
        <authorList>
            <consortium name="WormBaseParasite"/>
        </authorList>
    </citation>
    <scope>IDENTIFICATION</scope>
</reference>
<name>A0A3P7ZU82_HELPZ</name>
<dbReference type="OrthoDB" id="5862739at2759"/>
<proteinExistence type="predicted"/>
<dbReference type="InterPro" id="IPR000873">
    <property type="entry name" value="AMP-dep_synth/lig_dom"/>
</dbReference>
<dbReference type="WBParaSite" id="HPBE_0000967301-mRNA-1">
    <property type="protein sequence ID" value="HPBE_0000967301-mRNA-1"/>
    <property type="gene ID" value="HPBE_0000967301"/>
</dbReference>
<evidence type="ECO:0000313" key="5">
    <source>
        <dbReference type="Proteomes" id="UP000050761"/>
    </source>
</evidence>
<dbReference type="GO" id="GO:0016405">
    <property type="term" value="F:CoA-ligase activity"/>
    <property type="evidence" value="ECO:0007669"/>
    <property type="project" value="TreeGrafter"/>
</dbReference>
<protein>
    <submittedName>
        <fullName evidence="6">AMP-binding domain-containing protein</fullName>
    </submittedName>
</protein>
<dbReference type="EMBL" id="UZAH01026509">
    <property type="protein sequence ID" value="VDO81763.1"/>
    <property type="molecule type" value="Genomic_DNA"/>
</dbReference>
<organism evidence="4">
    <name type="scientific">Heligmosomoides polygyrus</name>
    <name type="common">Parasitic roundworm</name>
    <dbReference type="NCBI Taxonomy" id="6339"/>
    <lineage>
        <taxon>Eukaryota</taxon>
        <taxon>Metazoa</taxon>
        <taxon>Ecdysozoa</taxon>
        <taxon>Nematoda</taxon>
        <taxon>Chromadorea</taxon>
        <taxon>Rhabditida</taxon>
        <taxon>Rhabditina</taxon>
        <taxon>Rhabditomorpha</taxon>
        <taxon>Strongyloidea</taxon>
        <taxon>Heligmosomidae</taxon>
        <taxon>Heligmosomoides</taxon>
    </lineage>
</organism>
<evidence type="ECO:0000256" key="1">
    <source>
        <dbReference type="ARBA" id="ARBA00004275"/>
    </source>
</evidence>
<dbReference type="SUPFAM" id="SSF56801">
    <property type="entry name" value="Acetyl-CoA synthetase-like"/>
    <property type="match status" value="1"/>
</dbReference>
<accession>A0A3P7ZU82</accession>
<dbReference type="Gene3D" id="3.40.50.12780">
    <property type="entry name" value="N-terminal domain of ligase-like"/>
    <property type="match status" value="1"/>
</dbReference>
<comment type="subcellular location">
    <subcellularLocation>
        <location evidence="1">Peroxisome</location>
    </subcellularLocation>
</comment>
<feature type="domain" description="AMP-dependent synthetase/ligase" evidence="3">
    <location>
        <begin position="1"/>
        <end position="294"/>
    </location>
</feature>
<evidence type="ECO:0000259" key="3">
    <source>
        <dbReference type="Pfam" id="PF00501"/>
    </source>
</evidence>
<gene>
    <name evidence="4" type="ORF">HPBE_LOCUS9674</name>
</gene>
<evidence type="ECO:0000313" key="6">
    <source>
        <dbReference type="WBParaSite" id="HPBE_0000967301-mRNA-1"/>
    </source>
</evidence>
<dbReference type="InterPro" id="IPR042099">
    <property type="entry name" value="ANL_N_sf"/>
</dbReference>
<evidence type="ECO:0000313" key="4">
    <source>
        <dbReference type="EMBL" id="VDO81763.1"/>
    </source>
</evidence>
<dbReference type="PANTHER" id="PTHR24096:SF422">
    <property type="entry name" value="BCDNA.GH02901"/>
    <property type="match status" value="1"/>
</dbReference>
<dbReference type="AlphaFoldDB" id="A0A3P7ZU82"/>
<dbReference type="Proteomes" id="UP000050761">
    <property type="component" value="Unassembled WGS sequence"/>
</dbReference>
<keyword evidence="5" id="KW-1185">Reference proteome</keyword>
<sequence>MSNSTAFVVSHLGVLKSGGVVTCATSSCTQGLFTDMEAALEHQIQDSKAKLVVTEEDILPKVMLAVKQCPNVKEIVCARNLTSVDSLPDSVVDFRKLSTGPVNDVPAESGKPLGLLSMVNEEDPGFISRNDIVEKVLMTEANRERLSDSQSRSLVRVTDSNGLAVLPYSDVSDGSPMGLMLTHQNVSSAADIFQMYMERIARRVLTYCDFSQENLLLCSSFASVYGFLCLEIALIMGFTSPRILIMEPMQVVSLLKRPAGEDFKLSSMEYVLCGGPPIGRRVRKQFLDRFTSVKYMTNGAWPKGIEVESPM</sequence>
<dbReference type="PANTHER" id="PTHR24096">
    <property type="entry name" value="LONG-CHAIN-FATTY-ACID--COA LIGASE"/>
    <property type="match status" value="1"/>
</dbReference>
<evidence type="ECO:0000256" key="2">
    <source>
        <dbReference type="ARBA" id="ARBA00023140"/>
    </source>
</evidence>
<dbReference type="GO" id="GO:0005777">
    <property type="term" value="C:peroxisome"/>
    <property type="evidence" value="ECO:0007669"/>
    <property type="project" value="UniProtKB-SubCell"/>
</dbReference>
<reference evidence="4 5" key="1">
    <citation type="submission" date="2018-11" db="EMBL/GenBank/DDBJ databases">
        <authorList>
            <consortium name="Pathogen Informatics"/>
        </authorList>
    </citation>
    <scope>NUCLEOTIDE SEQUENCE [LARGE SCALE GENOMIC DNA]</scope>
</reference>
<keyword evidence="2" id="KW-0576">Peroxisome</keyword>
<dbReference type="Gene3D" id="3.40.50.980">
    <property type="match status" value="1"/>
</dbReference>
<dbReference type="Pfam" id="PF00501">
    <property type="entry name" value="AMP-binding"/>
    <property type="match status" value="1"/>
</dbReference>